<gene>
    <name evidence="6" type="ORF">CP49_37060</name>
</gene>
<dbReference type="AlphaFoldDB" id="A0A0R3KKT2"/>
<evidence type="ECO:0000256" key="2">
    <source>
        <dbReference type="ARBA" id="ARBA00010869"/>
    </source>
</evidence>
<keyword evidence="3" id="KW-0663">Pyridoxal phosphate</keyword>
<organism evidence="6 7">
    <name type="scientific">Bradyrhizobium valentinum</name>
    <dbReference type="NCBI Taxonomy" id="1518501"/>
    <lineage>
        <taxon>Bacteria</taxon>
        <taxon>Pseudomonadati</taxon>
        <taxon>Pseudomonadota</taxon>
        <taxon>Alphaproteobacteria</taxon>
        <taxon>Hyphomicrobiales</taxon>
        <taxon>Nitrobacteraceae</taxon>
        <taxon>Bradyrhizobium</taxon>
    </lineage>
</organism>
<dbReference type="FunFam" id="3.40.50.1100:FF:000005">
    <property type="entry name" value="Threonine dehydratase catabolic"/>
    <property type="match status" value="1"/>
</dbReference>
<keyword evidence="4" id="KW-0456">Lyase</keyword>
<keyword evidence="7" id="KW-1185">Reference proteome</keyword>
<proteinExistence type="inferred from homology"/>
<dbReference type="Pfam" id="PF00291">
    <property type="entry name" value="PALP"/>
    <property type="match status" value="1"/>
</dbReference>
<dbReference type="GO" id="GO:0003941">
    <property type="term" value="F:L-serine ammonia-lyase activity"/>
    <property type="evidence" value="ECO:0007669"/>
    <property type="project" value="TreeGrafter"/>
</dbReference>
<dbReference type="InterPro" id="IPR001926">
    <property type="entry name" value="TrpB-like_PALP"/>
</dbReference>
<evidence type="ECO:0000313" key="7">
    <source>
        <dbReference type="Proteomes" id="UP000051913"/>
    </source>
</evidence>
<comment type="similarity">
    <text evidence="2">Belongs to the serine/threonine dehydratase family.</text>
</comment>
<evidence type="ECO:0000259" key="5">
    <source>
        <dbReference type="Pfam" id="PF00291"/>
    </source>
</evidence>
<protein>
    <recommendedName>
        <fullName evidence="5">Tryptophan synthase beta chain-like PALP domain-containing protein</fullName>
    </recommendedName>
</protein>
<dbReference type="Proteomes" id="UP000051913">
    <property type="component" value="Unassembled WGS sequence"/>
</dbReference>
<dbReference type="InterPro" id="IPR050147">
    <property type="entry name" value="Ser/Thr_Dehydratase"/>
</dbReference>
<dbReference type="PANTHER" id="PTHR48078">
    <property type="entry name" value="THREONINE DEHYDRATASE, MITOCHONDRIAL-RELATED"/>
    <property type="match status" value="1"/>
</dbReference>
<dbReference type="InterPro" id="IPR036052">
    <property type="entry name" value="TrpB-like_PALP_sf"/>
</dbReference>
<dbReference type="GO" id="GO:0006567">
    <property type="term" value="P:L-threonine catabolic process"/>
    <property type="evidence" value="ECO:0007669"/>
    <property type="project" value="TreeGrafter"/>
</dbReference>
<comment type="caution">
    <text evidence="6">The sequence shown here is derived from an EMBL/GenBank/DDBJ whole genome shotgun (WGS) entry which is preliminary data.</text>
</comment>
<dbReference type="SUPFAM" id="SSF53686">
    <property type="entry name" value="Tryptophan synthase beta subunit-like PLP-dependent enzymes"/>
    <property type="match status" value="1"/>
</dbReference>
<dbReference type="EMBL" id="LLXX01000194">
    <property type="protein sequence ID" value="KRQ96305.1"/>
    <property type="molecule type" value="Genomic_DNA"/>
</dbReference>
<comment type="cofactor">
    <cofactor evidence="1">
        <name>pyridoxal 5'-phosphate</name>
        <dbReference type="ChEBI" id="CHEBI:597326"/>
    </cofactor>
</comment>
<feature type="domain" description="Tryptophan synthase beta chain-like PALP" evidence="5">
    <location>
        <begin position="17"/>
        <end position="310"/>
    </location>
</feature>
<evidence type="ECO:0000256" key="4">
    <source>
        <dbReference type="ARBA" id="ARBA00023239"/>
    </source>
</evidence>
<dbReference type="PANTHER" id="PTHR48078:SF6">
    <property type="entry name" value="L-THREONINE DEHYDRATASE CATABOLIC TDCB"/>
    <property type="match status" value="1"/>
</dbReference>
<evidence type="ECO:0000313" key="6">
    <source>
        <dbReference type="EMBL" id="KRQ96305.1"/>
    </source>
</evidence>
<dbReference type="CDD" id="cd01562">
    <property type="entry name" value="Thr-dehyd"/>
    <property type="match status" value="1"/>
</dbReference>
<dbReference type="GO" id="GO:0006565">
    <property type="term" value="P:L-serine catabolic process"/>
    <property type="evidence" value="ECO:0007669"/>
    <property type="project" value="TreeGrafter"/>
</dbReference>
<name>A0A0R3KKT2_9BRAD</name>
<evidence type="ECO:0000256" key="3">
    <source>
        <dbReference type="ARBA" id="ARBA00022898"/>
    </source>
</evidence>
<reference evidence="6 7" key="1">
    <citation type="submission" date="2014-03" db="EMBL/GenBank/DDBJ databases">
        <title>Bradyrhizobium valentinum sp. nov., isolated from effective nodules of Lupinus mariae-josephae, a lupine endemic of basic-lime soils in Eastern Spain.</title>
        <authorList>
            <person name="Duran D."/>
            <person name="Rey L."/>
            <person name="Navarro A."/>
            <person name="Busquets A."/>
            <person name="Imperial J."/>
            <person name="Ruiz-Argueso T."/>
        </authorList>
    </citation>
    <scope>NUCLEOTIDE SEQUENCE [LARGE SCALE GENOMIC DNA]</scope>
    <source>
        <strain evidence="6 7">LmjM3</strain>
    </source>
</reference>
<dbReference type="GO" id="GO:0004794">
    <property type="term" value="F:threonine deaminase activity"/>
    <property type="evidence" value="ECO:0007669"/>
    <property type="project" value="TreeGrafter"/>
</dbReference>
<accession>A0A0R3KKT2</accession>
<dbReference type="GO" id="GO:0009097">
    <property type="term" value="P:isoleucine biosynthetic process"/>
    <property type="evidence" value="ECO:0007669"/>
    <property type="project" value="TreeGrafter"/>
</dbReference>
<evidence type="ECO:0000256" key="1">
    <source>
        <dbReference type="ARBA" id="ARBA00001933"/>
    </source>
</evidence>
<dbReference type="Gene3D" id="3.40.50.1100">
    <property type="match status" value="2"/>
</dbReference>
<sequence>MQPPTMLEIEQSAERITGQLRVTPLLENSILNREVGGRVLVKAESLQITGSFKVRGVLNRLATLTDREKSIGIVCFSSGNHGHAVAWAASQIGCRAIIVVPADAPPVKVESIRDWGAEVVAYDRATQGREQIVGDLAMTHGLTIVPPFDDRRIIAGAGTLGRETAAQAAAMGVQADAIIVGCGGGGLAAGCGISWQALVPEAGLWIVEPQEFDDTSRSIQLGCRVRNVRASGTICDALLAPTPGELTFSINRRLARGAITVSDDEVLSAMRAAVRLFGLATEPGGVLPLAAVLSGRFDTRGREVVLVLSGSNVDPSLLSCALSRKV</sequence>